<evidence type="ECO:0000256" key="7">
    <source>
        <dbReference type="ARBA" id="ARBA00023180"/>
    </source>
</evidence>
<dbReference type="VEuPathDB" id="FungiDB:TRICI_005824"/>
<dbReference type="EMBL" id="SWFS01000459">
    <property type="protein sequence ID" value="KAA8902693.1"/>
    <property type="molecule type" value="Genomic_DNA"/>
</dbReference>
<dbReference type="GO" id="GO:0005783">
    <property type="term" value="C:endoplasmic reticulum"/>
    <property type="evidence" value="ECO:0007669"/>
    <property type="project" value="TreeGrafter"/>
</dbReference>
<evidence type="ECO:0000259" key="10">
    <source>
        <dbReference type="PROSITE" id="PS51210"/>
    </source>
</evidence>
<name>A0A642UP44_9ASCO</name>
<comment type="similarity">
    <text evidence="1 9">Belongs to the lysophospholipase family.</text>
</comment>
<feature type="signal peptide" evidence="9">
    <location>
        <begin position="1"/>
        <end position="19"/>
    </location>
</feature>
<dbReference type="SUPFAM" id="SSF52151">
    <property type="entry name" value="FabD/lysophospholipase-like"/>
    <property type="match status" value="1"/>
</dbReference>
<dbReference type="AlphaFoldDB" id="A0A642UP44"/>
<keyword evidence="12" id="KW-1185">Reference proteome</keyword>
<evidence type="ECO:0000256" key="6">
    <source>
        <dbReference type="ARBA" id="ARBA00023098"/>
    </source>
</evidence>
<keyword evidence="6 8" id="KW-0443">Lipid metabolism</keyword>
<evidence type="ECO:0000256" key="8">
    <source>
        <dbReference type="PROSITE-ProRule" id="PRU00555"/>
    </source>
</evidence>
<evidence type="ECO:0000256" key="1">
    <source>
        <dbReference type="ARBA" id="ARBA00008780"/>
    </source>
</evidence>
<dbReference type="InterPro" id="IPR016035">
    <property type="entry name" value="Acyl_Trfase/lysoPLipase"/>
</dbReference>
<reference evidence="11" key="1">
    <citation type="journal article" date="2019" name="G3 (Bethesda)">
        <title>Genome Assemblies of Two Rare Opportunistic Yeast Pathogens: Diutina rugosa (syn. Candida rugosa) and Trichomonascus ciferrii (syn. Candida ciferrii).</title>
        <authorList>
            <person name="Mixao V."/>
            <person name="Saus E."/>
            <person name="Hansen A.P."/>
            <person name="Lass-Florl C."/>
            <person name="Gabaldon T."/>
        </authorList>
    </citation>
    <scope>NUCLEOTIDE SEQUENCE</scope>
    <source>
        <strain evidence="11">CBS 4856</strain>
    </source>
</reference>
<organism evidence="11 12">
    <name type="scientific">Trichomonascus ciferrii</name>
    <dbReference type="NCBI Taxonomy" id="44093"/>
    <lineage>
        <taxon>Eukaryota</taxon>
        <taxon>Fungi</taxon>
        <taxon>Dikarya</taxon>
        <taxon>Ascomycota</taxon>
        <taxon>Saccharomycotina</taxon>
        <taxon>Dipodascomycetes</taxon>
        <taxon>Dipodascales</taxon>
        <taxon>Trichomonascaceae</taxon>
        <taxon>Trichomonascus</taxon>
        <taxon>Trichomonascus ciferrii complex</taxon>
    </lineage>
</organism>
<keyword evidence="4 8" id="KW-0378">Hydrolase</keyword>
<dbReference type="SMART" id="SM00022">
    <property type="entry name" value="PLAc"/>
    <property type="match status" value="1"/>
</dbReference>
<evidence type="ECO:0000313" key="12">
    <source>
        <dbReference type="Proteomes" id="UP000761534"/>
    </source>
</evidence>
<comment type="catalytic activity">
    <reaction evidence="9">
        <text>a 1-acyl-sn-glycero-3-phosphocholine + H2O = sn-glycerol 3-phosphocholine + a fatty acid + H(+)</text>
        <dbReference type="Rhea" id="RHEA:15177"/>
        <dbReference type="ChEBI" id="CHEBI:15377"/>
        <dbReference type="ChEBI" id="CHEBI:15378"/>
        <dbReference type="ChEBI" id="CHEBI:16870"/>
        <dbReference type="ChEBI" id="CHEBI:28868"/>
        <dbReference type="ChEBI" id="CHEBI:58168"/>
        <dbReference type="EC" id="3.1.1.5"/>
    </reaction>
</comment>
<evidence type="ECO:0000256" key="9">
    <source>
        <dbReference type="RuleBase" id="RU362103"/>
    </source>
</evidence>
<comment type="caution">
    <text evidence="11">The sequence shown here is derived from an EMBL/GenBank/DDBJ whole genome shotgun (WGS) entry which is preliminary data.</text>
</comment>
<dbReference type="Gene3D" id="3.40.1090.10">
    <property type="entry name" value="Cytosolic phospholipase A2 catalytic domain"/>
    <property type="match status" value="1"/>
</dbReference>
<keyword evidence="5 8" id="KW-0442">Lipid degradation</keyword>
<evidence type="ECO:0000256" key="3">
    <source>
        <dbReference type="ARBA" id="ARBA00022729"/>
    </source>
</evidence>
<evidence type="ECO:0000313" key="11">
    <source>
        <dbReference type="EMBL" id="KAA8902693.1"/>
    </source>
</evidence>
<keyword evidence="7" id="KW-0325">Glycoprotein</keyword>
<evidence type="ECO:0000256" key="2">
    <source>
        <dbReference type="ARBA" id="ARBA00013274"/>
    </source>
</evidence>
<feature type="domain" description="PLA2c" evidence="10">
    <location>
        <begin position="30"/>
        <end position="575"/>
    </location>
</feature>
<dbReference type="OrthoDB" id="4084751at2759"/>
<evidence type="ECO:0000256" key="5">
    <source>
        <dbReference type="ARBA" id="ARBA00022963"/>
    </source>
</evidence>
<sequence>MMKGLLQFVILGLAGSAHALRDSYAPQTTACPKGQIVRPGGILDKEKEYISSRRQKMNKALSEFLGRSGIDLDIQEFVNNNPDGINIAHAFSGGGYRAMLSGAGSLAAIDSRTPGSTEQGQLGGLLQAASYISGLSGGSWLMTSLYFNEIPTIGDLVADPNIWDLQNPLFAEGGLNILETMDQWRNILSDVTDKMAAGFPVSITDSWGRALARQFIGLPDGGPGVQWSDMKQSNWFQSQGAPYPIIVIDGMSDGATSPTLQEGTVFEVTPYELGSFDAGLNAFVPLECIGSDIDNGIIDGQCYSGVDNAGFITGTSSSVFNKAVEKVVGKIAPGALGSAIGRVLSVILDRTGLSYGAYRPNPFQNYQSGCGNQCSRGVTGRTLKLVDGGEDGQVIPFQPLLHRDRNVDVIFAFDNNDDTTGNWQNVQNFNWPTGSSVVDTQQRIRLQQGSNNPITTFPEVPKDPLTFLNLGLTARPTFFGCFETGSPLIVYIANYPYTYYSNTSTFKLQYDTAEVLGLVNNGYNLVTQLNGTRDSEWSTCVACAVIQRSNQRNNIEPSKQCRQCFQKYCWNKQELTADPTTSKYYNPSLLQDEIDNELTIAT</sequence>
<dbReference type="PANTHER" id="PTHR10728">
    <property type="entry name" value="CYTOSOLIC PHOSPHOLIPASE A2"/>
    <property type="match status" value="1"/>
</dbReference>
<dbReference type="PANTHER" id="PTHR10728:SF33">
    <property type="entry name" value="LYSOPHOSPHOLIPASE 1-RELATED"/>
    <property type="match status" value="1"/>
</dbReference>
<keyword evidence="3 9" id="KW-0732">Signal</keyword>
<gene>
    <name evidence="11" type="ORF">TRICI_005824</name>
</gene>
<accession>A0A642UP44</accession>
<protein>
    <recommendedName>
        <fullName evidence="2 9">Lysophospholipase</fullName>
        <ecNumber evidence="2 9">3.1.1.5</ecNumber>
    </recommendedName>
</protein>
<proteinExistence type="inferred from homology"/>
<dbReference type="GO" id="GO:0004623">
    <property type="term" value="F:phospholipase A2 activity"/>
    <property type="evidence" value="ECO:0007669"/>
    <property type="project" value="TreeGrafter"/>
</dbReference>
<dbReference type="FunFam" id="3.40.1090.10:FF:000010">
    <property type="entry name" value="Lysophospholipase"/>
    <property type="match status" value="1"/>
</dbReference>
<dbReference type="GO" id="GO:0046475">
    <property type="term" value="P:glycerophospholipid catabolic process"/>
    <property type="evidence" value="ECO:0007669"/>
    <property type="project" value="TreeGrafter"/>
</dbReference>
<dbReference type="PROSITE" id="PS51210">
    <property type="entry name" value="PLA2C"/>
    <property type="match status" value="1"/>
</dbReference>
<feature type="chain" id="PRO_5025087532" description="Lysophospholipase" evidence="9">
    <location>
        <begin position="20"/>
        <end position="602"/>
    </location>
</feature>
<dbReference type="Proteomes" id="UP000761534">
    <property type="component" value="Unassembled WGS sequence"/>
</dbReference>
<dbReference type="GO" id="GO:0005829">
    <property type="term" value="C:cytosol"/>
    <property type="evidence" value="ECO:0007669"/>
    <property type="project" value="TreeGrafter"/>
</dbReference>
<dbReference type="Pfam" id="PF01735">
    <property type="entry name" value="PLA2_B"/>
    <property type="match status" value="1"/>
</dbReference>
<evidence type="ECO:0000256" key="4">
    <source>
        <dbReference type="ARBA" id="ARBA00022801"/>
    </source>
</evidence>
<dbReference type="GO" id="GO:0004622">
    <property type="term" value="F:phosphatidylcholine lysophospholipase activity"/>
    <property type="evidence" value="ECO:0007669"/>
    <property type="project" value="UniProtKB-EC"/>
</dbReference>
<dbReference type="EC" id="3.1.1.5" evidence="2 9"/>
<dbReference type="InterPro" id="IPR002642">
    <property type="entry name" value="LysoPLipase_cat_dom"/>
</dbReference>